<comment type="caution">
    <text evidence="6">The sequence shown here is derived from an EMBL/GenBank/DDBJ whole genome shotgun (WGS) entry which is preliminary data.</text>
</comment>
<dbReference type="OrthoDB" id="9806726at2"/>
<dbReference type="EMBL" id="MKIR01000022">
    <property type="protein sequence ID" value="OFI49033.1"/>
    <property type="molecule type" value="Genomic_DNA"/>
</dbReference>
<comment type="similarity">
    <text evidence="1">Belongs to the ABC transporter superfamily.</text>
</comment>
<dbReference type="AlphaFoldDB" id="A0A1E8GN22"/>
<evidence type="ECO:0000313" key="6">
    <source>
        <dbReference type="EMBL" id="OFI49033.1"/>
    </source>
</evidence>
<dbReference type="InterPro" id="IPR027417">
    <property type="entry name" value="P-loop_NTPase"/>
</dbReference>
<dbReference type="GO" id="GO:0005524">
    <property type="term" value="F:ATP binding"/>
    <property type="evidence" value="ECO:0007669"/>
    <property type="project" value="UniProtKB-KW"/>
</dbReference>
<sequence>MIKIEDLNVSYNNIPVLTNVNLEIPDGVSVGIIGPNGAGKSTLLKAILGLIKKDTGEISIDGMGEKYFRKKVAYVPQRSEIDLSFPITVGQVVLTGTYPNMNVFQRPGKKEKLIAQKALEKVGLTEYSERAISDLSGGQLQRVYIARALAQEADYYFLDEPFVGIDMVSEKIIIDIIRELRNQGKTIVIVHHDLHKVTEYFDQLILVNRGVEAYGDVEDTFTTDNIKKAYGNTMGDITIKGVEK</sequence>
<gene>
    <name evidence="6" type="ORF">BG261_05055</name>
</gene>
<dbReference type="STRING" id="1859473.BG261_05055"/>
<evidence type="ECO:0000256" key="1">
    <source>
        <dbReference type="ARBA" id="ARBA00005417"/>
    </source>
</evidence>
<evidence type="ECO:0000256" key="4">
    <source>
        <dbReference type="ARBA" id="ARBA00022840"/>
    </source>
</evidence>
<proteinExistence type="inferred from homology"/>
<protein>
    <submittedName>
        <fullName evidence="6">Manganese ABC transporter ATP-binding protein</fullName>
    </submittedName>
</protein>
<dbReference type="GO" id="GO:0016887">
    <property type="term" value="F:ATP hydrolysis activity"/>
    <property type="evidence" value="ECO:0007669"/>
    <property type="project" value="InterPro"/>
</dbReference>
<dbReference type="InterPro" id="IPR003439">
    <property type="entry name" value="ABC_transporter-like_ATP-bd"/>
</dbReference>
<dbReference type="Pfam" id="PF00005">
    <property type="entry name" value="ABC_tran"/>
    <property type="match status" value="1"/>
</dbReference>
<dbReference type="RefSeq" id="WP_070792691.1">
    <property type="nucleotide sequence ID" value="NZ_MKIR01000022.1"/>
</dbReference>
<organism evidence="6 7">
    <name type="scientific">Floricoccus tropicus</name>
    <dbReference type="NCBI Taxonomy" id="1859473"/>
    <lineage>
        <taxon>Bacteria</taxon>
        <taxon>Bacillati</taxon>
        <taxon>Bacillota</taxon>
        <taxon>Bacilli</taxon>
        <taxon>Lactobacillales</taxon>
        <taxon>Streptococcaceae</taxon>
        <taxon>Floricoccus</taxon>
    </lineage>
</organism>
<evidence type="ECO:0000313" key="7">
    <source>
        <dbReference type="Proteomes" id="UP000178622"/>
    </source>
</evidence>
<keyword evidence="4 6" id="KW-0067">ATP-binding</keyword>
<dbReference type="FunFam" id="3.40.50.300:FF:000134">
    <property type="entry name" value="Iron-enterobactin ABC transporter ATP-binding protein"/>
    <property type="match status" value="1"/>
</dbReference>
<name>A0A1E8GN22_9LACT</name>
<keyword evidence="3" id="KW-0547">Nucleotide-binding</keyword>
<reference evidence="7" key="1">
    <citation type="submission" date="2016-09" db="EMBL/GenBank/DDBJ databases">
        <title>Draft genome sequence of a novel species of the family Streptococcaceae isolated from flowers.</title>
        <authorList>
            <person name="Chuah L.-O."/>
            <person name="Yap K.-P."/>
            <person name="Thong K.L."/>
            <person name="Liong M.T."/>
            <person name="Ahmad R."/>
            <person name="Rusul G."/>
        </authorList>
    </citation>
    <scope>NUCLEOTIDE SEQUENCE [LARGE SCALE GENOMIC DNA]</scope>
    <source>
        <strain evidence="7">DF1</strain>
    </source>
</reference>
<dbReference type="InterPro" id="IPR050153">
    <property type="entry name" value="Metal_Ion_Import_ABC"/>
</dbReference>
<dbReference type="SMART" id="SM00382">
    <property type="entry name" value="AAA"/>
    <property type="match status" value="1"/>
</dbReference>
<keyword evidence="2" id="KW-0813">Transport</keyword>
<dbReference type="SUPFAM" id="SSF52540">
    <property type="entry name" value="P-loop containing nucleoside triphosphate hydrolases"/>
    <property type="match status" value="1"/>
</dbReference>
<evidence type="ECO:0000259" key="5">
    <source>
        <dbReference type="PROSITE" id="PS50893"/>
    </source>
</evidence>
<dbReference type="InterPro" id="IPR003593">
    <property type="entry name" value="AAA+_ATPase"/>
</dbReference>
<dbReference type="CDD" id="cd03235">
    <property type="entry name" value="ABC_Metallic_Cations"/>
    <property type="match status" value="1"/>
</dbReference>
<feature type="domain" description="ABC transporter" evidence="5">
    <location>
        <begin position="2"/>
        <end position="234"/>
    </location>
</feature>
<dbReference type="Gene3D" id="3.40.50.300">
    <property type="entry name" value="P-loop containing nucleotide triphosphate hydrolases"/>
    <property type="match status" value="1"/>
</dbReference>
<accession>A0A1E8GN22</accession>
<dbReference type="PANTHER" id="PTHR42734:SF5">
    <property type="entry name" value="IRON TRANSPORT SYSTEM ATP-BINDING PROTEIN HI_0361-RELATED"/>
    <property type="match status" value="1"/>
</dbReference>
<evidence type="ECO:0000256" key="2">
    <source>
        <dbReference type="ARBA" id="ARBA00022448"/>
    </source>
</evidence>
<dbReference type="PROSITE" id="PS50893">
    <property type="entry name" value="ABC_TRANSPORTER_2"/>
    <property type="match status" value="1"/>
</dbReference>
<dbReference type="PANTHER" id="PTHR42734">
    <property type="entry name" value="METAL TRANSPORT SYSTEM ATP-BINDING PROTEIN TM_0124-RELATED"/>
    <property type="match status" value="1"/>
</dbReference>
<evidence type="ECO:0000256" key="3">
    <source>
        <dbReference type="ARBA" id="ARBA00022741"/>
    </source>
</evidence>
<keyword evidence="7" id="KW-1185">Reference proteome</keyword>
<dbReference type="Proteomes" id="UP000178622">
    <property type="component" value="Unassembled WGS sequence"/>
</dbReference>